<gene>
    <name evidence="2" type="ORF">GbCGDNIH9_0484</name>
</gene>
<reference evidence="3" key="1">
    <citation type="submission" date="2016-11" db="EMBL/GenBank/DDBJ databases">
        <title>Comparative genomic and phenotypic analysis of Granulibacter bethesdensis clinical isolates from patients with chronic granulomatous disease.</title>
        <authorList>
            <person name="Zarember K.A."/>
            <person name="Porcella S.F."/>
            <person name="Chu J."/>
            <person name="Ding L."/>
            <person name="Dahlstrom E."/>
            <person name="Barbian K."/>
            <person name="Martens C."/>
            <person name="Sykora L."/>
            <person name="Kramer S."/>
            <person name="Pettinato A.M."/>
            <person name="Hong H."/>
            <person name="Wald G."/>
            <person name="Berg L.J."/>
            <person name="Rogge L.S."/>
            <person name="Greenberg D.E."/>
            <person name="Falcone E.L."/>
            <person name="Neves J.F."/>
            <person name="Simoes M.J."/>
            <person name="Casal M."/>
            <person name="Rodriguez-Lopez F.C."/>
            <person name="Zelazny A."/>
            <person name="Gallin J.I."/>
            <person name="Holland S.M."/>
        </authorList>
    </citation>
    <scope>NUCLEOTIDE SEQUENCE [LARGE SCALE GENOMIC DNA]</scope>
    <source>
        <strain evidence="3">NIH9.1</strain>
    </source>
</reference>
<dbReference type="Pfam" id="PF01841">
    <property type="entry name" value="Transglut_core"/>
    <property type="match status" value="1"/>
</dbReference>
<sequence length="292" mass="32936">MPRVLITHITIYRYHQPVSLGRHRLMMRPRDSHDLRMNDATLTFYPPAVETRWAHDVFGNSVCYVQPDPAESDRFEITSRLDLDHFPSNEDLPIDPVARTYPFGYAAEELPDIARLQERHHPDPDHRLELWARKFVRKGRATGTMRLLMDMTRAIQRDFTYEARDTQGTQAPLRTLDLGRGACRDFALLMMEAVRSLGFAARFVSGYLYDPDIKGSAMVGGATTHAWCAVYLPGAGWVEFDPTNGLIAGRNLIRICVARTPSQAVPISGSYTGRPGDFDTLSVDVQIKTEAA</sequence>
<dbReference type="PANTHER" id="PTHR33490">
    <property type="entry name" value="BLR5614 PROTEIN-RELATED"/>
    <property type="match status" value="1"/>
</dbReference>
<dbReference type="Proteomes" id="UP000182373">
    <property type="component" value="Chromosome"/>
</dbReference>
<dbReference type="RefSeq" id="WP_072571977.1">
    <property type="nucleotide sequence ID" value="NZ_CP018191.1"/>
</dbReference>
<dbReference type="SUPFAM" id="SSF54001">
    <property type="entry name" value="Cysteine proteinases"/>
    <property type="match status" value="1"/>
</dbReference>
<dbReference type="SMART" id="SM00460">
    <property type="entry name" value="TGc"/>
    <property type="match status" value="1"/>
</dbReference>
<evidence type="ECO:0000313" key="3">
    <source>
        <dbReference type="Proteomes" id="UP000182373"/>
    </source>
</evidence>
<proteinExistence type="predicted"/>
<dbReference type="AlphaFoldDB" id="A0AAC9KCW0"/>
<organism evidence="2 3">
    <name type="scientific">Granulibacter bethesdensis</name>
    <dbReference type="NCBI Taxonomy" id="364410"/>
    <lineage>
        <taxon>Bacteria</taxon>
        <taxon>Pseudomonadati</taxon>
        <taxon>Pseudomonadota</taxon>
        <taxon>Alphaproteobacteria</taxon>
        <taxon>Acetobacterales</taxon>
        <taxon>Acetobacteraceae</taxon>
        <taxon>Granulibacter</taxon>
    </lineage>
</organism>
<dbReference type="InterPro" id="IPR002931">
    <property type="entry name" value="Transglutaminase-like"/>
</dbReference>
<dbReference type="InterPro" id="IPR013589">
    <property type="entry name" value="Bac_transglu_N"/>
</dbReference>
<accession>A0AAC9KCW0</accession>
<evidence type="ECO:0000313" key="2">
    <source>
        <dbReference type="EMBL" id="APH53723.1"/>
    </source>
</evidence>
<feature type="domain" description="Transglutaminase-like" evidence="1">
    <location>
        <begin position="175"/>
        <end position="244"/>
    </location>
</feature>
<protein>
    <submittedName>
        <fullName evidence="2">Transglutaminase-like protein</fullName>
    </submittedName>
</protein>
<dbReference type="PANTHER" id="PTHR33490:SF1">
    <property type="entry name" value="SLL1233 PROTEIN"/>
    <property type="match status" value="1"/>
</dbReference>
<dbReference type="Pfam" id="PF08379">
    <property type="entry name" value="Bact_transglu_N"/>
    <property type="match status" value="1"/>
</dbReference>
<evidence type="ECO:0000259" key="1">
    <source>
        <dbReference type="SMART" id="SM00460"/>
    </source>
</evidence>
<dbReference type="InterPro" id="IPR038765">
    <property type="entry name" value="Papain-like_cys_pep_sf"/>
</dbReference>
<dbReference type="EMBL" id="CP018191">
    <property type="protein sequence ID" value="APH53723.1"/>
    <property type="molecule type" value="Genomic_DNA"/>
</dbReference>
<name>A0AAC9KCW0_9PROT</name>
<dbReference type="Gene3D" id="3.10.620.30">
    <property type="match status" value="1"/>
</dbReference>